<dbReference type="InterPro" id="IPR003838">
    <property type="entry name" value="ABC3_permease_C"/>
</dbReference>
<feature type="transmembrane region" description="Helical" evidence="7">
    <location>
        <begin position="703"/>
        <end position="729"/>
    </location>
</feature>
<keyword evidence="5 7" id="KW-0472">Membrane</keyword>
<evidence type="ECO:0000313" key="10">
    <source>
        <dbReference type="EMBL" id="MFC4337549.1"/>
    </source>
</evidence>
<evidence type="ECO:0000256" key="5">
    <source>
        <dbReference type="ARBA" id="ARBA00023136"/>
    </source>
</evidence>
<name>A0ABV8U460_9ACTN</name>
<gene>
    <name evidence="10" type="ORF">ACFPET_20335</name>
</gene>
<comment type="caution">
    <text evidence="10">The sequence shown here is derived from an EMBL/GenBank/DDBJ whole genome shotgun (WGS) entry which is preliminary data.</text>
</comment>
<proteinExistence type="inferred from homology"/>
<accession>A0ABV8U460</accession>
<feature type="transmembrane region" description="Helical" evidence="7">
    <location>
        <begin position="303"/>
        <end position="330"/>
    </location>
</feature>
<dbReference type="PANTHER" id="PTHR30572">
    <property type="entry name" value="MEMBRANE COMPONENT OF TRANSPORTER-RELATED"/>
    <property type="match status" value="1"/>
</dbReference>
<feature type="transmembrane region" description="Helical" evidence="7">
    <location>
        <begin position="752"/>
        <end position="777"/>
    </location>
</feature>
<keyword evidence="3 7" id="KW-0812">Transmembrane</keyword>
<organism evidence="10 11">
    <name type="scientific">Salininema proteolyticum</name>
    <dbReference type="NCBI Taxonomy" id="1607685"/>
    <lineage>
        <taxon>Bacteria</taxon>
        <taxon>Bacillati</taxon>
        <taxon>Actinomycetota</taxon>
        <taxon>Actinomycetes</taxon>
        <taxon>Glycomycetales</taxon>
        <taxon>Glycomycetaceae</taxon>
        <taxon>Salininema</taxon>
    </lineage>
</organism>
<dbReference type="RefSeq" id="WP_380624645.1">
    <property type="nucleotide sequence ID" value="NZ_JBHSDK010000034.1"/>
</dbReference>
<feature type="domain" description="MacB-like periplasmic core" evidence="9">
    <location>
        <begin position="9"/>
        <end position="223"/>
    </location>
</feature>
<sequence length="831" mass="85576">MAQRKGRLILTSLAIVLGTMFVSAAMVLTSSLNQALAGTFSNLYEDVDYVVQPGDGDSADIEGGSTSPSDLLPAELTDDLQDVSGVTDATGEVSGTVSAIGDDGKLVGQPQPTIGFNAEALEGFAEITDGRAPEADGEVMVSAKFISESGYEVGDEAPVYSPTSESSDYEIVGAYEYPGGRDSLIGETAVAFTTPDAQALMAGGEDVYTTISVAGDADKADLQSVVGDAGTVKTGAEADEDNAEAFSAFTDIINWVFLGFGAVAIIVSVFLILNTFTIVVAQRQKELALMRSMGASTGQATRSVLVEALLVGAVASVVGFGIGILLGMGLSSLVGNTLFEGLTVETVVPAGAYSAIGIGIIVTLLAALSPARRAAKIPPVAAMRDAANPPKSLRGITIAGSIVTAAGLGLMIAGLREAFDSGNLPATFTGVGLTFIGAILLTPILSRPLTALLGRIMGFGLSGKLGRLNAARNPRRTAITASALMISVALVTAIASIVSSLKASAEQTMEDQVSSDLIIGGAQMSETPPSFESATFDEVAALPDVDEAVDVYADPGAKAGDKELIASSSSDIPALFDLTGQKLQSGSVSGFGDDDVVISDFVAEEIGAEQGDTITVTFFDGTTADLEIAAVTEDGGAWVSDAYTEHFMLTRPTSAYLTVMPGADVAEVRDQVDEVLANEPEVGVYDNAEFLDQQLSGLDNMIIAVQVLMGLAIIIAVIGVVNTLVLSILERTREIGMLRAVGMTRGQLRRMVTVESLIICLFGAVMGIGVGVGLGFAIQQGFKDNGIDIFALPWNLIATYLIAALVVGFLAALAPAARAAKLNALRAIATE</sequence>
<dbReference type="Pfam" id="PF12704">
    <property type="entry name" value="MacB_PCD"/>
    <property type="match status" value="2"/>
</dbReference>
<evidence type="ECO:0000256" key="2">
    <source>
        <dbReference type="ARBA" id="ARBA00022475"/>
    </source>
</evidence>
<evidence type="ECO:0000313" key="11">
    <source>
        <dbReference type="Proteomes" id="UP001595823"/>
    </source>
</evidence>
<dbReference type="InterPro" id="IPR050250">
    <property type="entry name" value="Macrolide_Exporter_MacB"/>
</dbReference>
<reference evidence="11" key="1">
    <citation type="journal article" date="2019" name="Int. J. Syst. Evol. Microbiol.">
        <title>The Global Catalogue of Microorganisms (GCM) 10K type strain sequencing project: providing services to taxonomists for standard genome sequencing and annotation.</title>
        <authorList>
            <consortium name="The Broad Institute Genomics Platform"/>
            <consortium name="The Broad Institute Genome Sequencing Center for Infectious Disease"/>
            <person name="Wu L."/>
            <person name="Ma J."/>
        </authorList>
    </citation>
    <scope>NUCLEOTIDE SEQUENCE [LARGE SCALE GENOMIC DNA]</scope>
    <source>
        <strain evidence="11">IBRC-M 10908</strain>
    </source>
</reference>
<comment type="similarity">
    <text evidence="6">Belongs to the ABC-4 integral membrane protein family.</text>
</comment>
<dbReference type="InterPro" id="IPR025857">
    <property type="entry name" value="MacB_PCD"/>
</dbReference>
<feature type="transmembrane region" description="Helical" evidence="7">
    <location>
        <begin position="478"/>
        <end position="498"/>
    </location>
</feature>
<evidence type="ECO:0000256" key="1">
    <source>
        <dbReference type="ARBA" id="ARBA00004651"/>
    </source>
</evidence>
<feature type="domain" description="ABC3 transporter permease C-terminal" evidence="8">
    <location>
        <begin position="260"/>
        <end position="379"/>
    </location>
</feature>
<feature type="transmembrane region" description="Helical" evidence="7">
    <location>
        <begin position="350"/>
        <end position="371"/>
    </location>
</feature>
<comment type="subcellular location">
    <subcellularLocation>
        <location evidence="1">Cell membrane</location>
        <topology evidence="1">Multi-pass membrane protein</topology>
    </subcellularLocation>
</comment>
<dbReference type="Proteomes" id="UP001595823">
    <property type="component" value="Unassembled WGS sequence"/>
</dbReference>
<dbReference type="Pfam" id="PF02687">
    <property type="entry name" value="FtsX"/>
    <property type="match status" value="2"/>
</dbReference>
<feature type="transmembrane region" description="Helical" evidence="7">
    <location>
        <begin position="435"/>
        <end position="457"/>
    </location>
</feature>
<feature type="domain" description="ABC3 transporter permease C-terminal" evidence="8">
    <location>
        <begin position="708"/>
        <end position="823"/>
    </location>
</feature>
<keyword evidence="2" id="KW-1003">Cell membrane</keyword>
<evidence type="ECO:0000256" key="3">
    <source>
        <dbReference type="ARBA" id="ARBA00022692"/>
    </source>
</evidence>
<feature type="transmembrane region" description="Helical" evidence="7">
    <location>
        <begin position="797"/>
        <end position="817"/>
    </location>
</feature>
<protein>
    <submittedName>
        <fullName evidence="10">ABC transporter permease</fullName>
    </submittedName>
</protein>
<evidence type="ECO:0000256" key="7">
    <source>
        <dbReference type="SAM" id="Phobius"/>
    </source>
</evidence>
<evidence type="ECO:0000256" key="4">
    <source>
        <dbReference type="ARBA" id="ARBA00022989"/>
    </source>
</evidence>
<evidence type="ECO:0000259" key="8">
    <source>
        <dbReference type="Pfam" id="PF02687"/>
    </source>
</evidence>
<keyword evidence="4 7" id="KW-1133">Transmembrane helix</keyword>
<feature type="domain" description="MacB-like periplasmic core" evidence="9">
    <location>
        <begin position="477"/>
        <end position="674"/>
    </location>
</feature>
<feature type="transmembrane region" description="Helical" evidence="7">
    <location>
        <begin position="392"/>
        <end position="415"/>
    </location>
</feature>
<dbReference type="EMBL" id="JBHSDK010000034">
    <property type="protein sequence ID" value="MFC4337549.1"/>
    <property type="molecule type" value="Genomic_DNA"/>
</dbReference>
<evidence type="ECO:0000259" key="9">
    <source>
        <dbReference type="Pfam" id="PF12704"/>
    </source>
</evidence>
<keyword evidence="11" id="KW-1185">Reference proteome</keyword>
<evidence type="ECO:0000256" key="6">
    <source>
        <dbReference type="ARBA" id="ARBA00038076"/>
    </source>
</evidence>
<feature type="transmembrane region" description="Helical" evidence="7">
    <location>
        <begin position="255"/>
        <end position="282"/>
    </location>
</feature>
<dbReference type="PANTHER" id="PTHR30572:SF4">
    <property type="entry name" value="ABC TRANSPORTER PERMEASE YTRF"/>
    <property type="match status" value="1"/>
</dbReference>